<evidence type="ECO:0000259" key="3">
    <source>
        <dbReference type="Pfam" id="PF00586"/>
    </source>
</evidence>
<evidence type="ECO:0000256" key="2">
    <source>
        <dbReference type="HAMAP-Rule" id="MF_02128"/>
    </source>
</evidence>
<feature type="binding site" evidence="2">
    <location>
        <position position="214"/>
    </location>
    <ligand>
        <name>ATP</name>
        <dbReference type="ChEBI" id="CHEBI:30616"/>
    </ligand>
</feature>
<evidence type="ECO:0000313" key="6">
    <source>
        <dbReference type="Proteomes" id="UP000219327"/>
    </source>
</evidence>
<dbReference type="PIRSF" id="PIRSF005303">
    <property type="entry name" value="Thiam_monoph_kin"/>
    <property type="match status" value="1"/>
</dbReference>
<dbReference type="EMBL" id="NTKD01000013">
    <property type="protein sequence ID" value="PDH40308.1"/>
    <property type="molecule type" value="Genomic_DNA"/>
</dbReference>
<feature type="binding site" evidence="2">
    <location>
        <position position="45"/>
    </location>
    <ligand>
        <name>Mg(2+)</name>
        <dbReference type="ChEBI" id="CHEBI:18420"/>
        <label>2</label>
    </ligand>
</feature>
<feature type="binding site" evidence="2">
    <location>
        <position position="73"/>
    </location>
    <ligand>
        <name>Mg(2+)</name>
        <dbReference type="ChEBI" id="CHEBI:18420"/>
        <label>4</label>
    </ligand>
</feature>
<feature type="binding site" evidence="2">
    <location>
        <position position="120"/>
    </location>
    <ligand>
        <name>Mg(2+)</name>
        <dbReference type="ChEBI" id="CHEBI:18420"/>
        <label>1</label>
    </ligand>
</feature>
<feature type="binding site" evidence="2">
    <location>
        <position position="320"/>
    </location>
    <ligand>
        <name>substrate</name>
    </ligand>
</feature>
<dbReference type="SUPFAM" id="SSF56042">
    <property type="entry name" value="PurM C-terminal domain-like"/>
    <property type="match status" value="1"/>
</dbReference>
<dbReference type="UniPathway" id="UPA00060">
    <property type="reaction ID" value="UER00142"/>
</dbReference>
<comment type="function">
    <text evidence="2">Catalyzes the ATP-dependent phosphorylation of thiamine-monophosphate (TMP) to form thiamine-pyrophosphate (TPP), the active form of vitamin B1.</text>
</comment>
<dbReference type="EC" id="2.7.4.16" evidence="2"/>
<dbReference type="GO" id="GO:0009229">
    <property type="term" value="P:thiamine diphosphate biosynthetic process"/>
    <property type="evidence" value="ECO:0007669"/>
    <property type="project" value="UniProtKB-UniRule"/>
</dbReference>
<comment type="catalytic activity">
    <reaction evidence="2">
        <text>thiamine phosphate + ATP = thiamine diphosphate + ADP</text>
        <dbReference type="Rhea" id="RHEA:15913"/>
        <dbReference type="ChEBI" id="CHEBI:30616"/>
        <dbReference type="ChEBI" id="CHEBI:37575"/>
        <dbReference type="ChEBI" id="CHEBI:58937"/>
        <dbReference type="ChEBI" id="CHEBI:456216"/>
        <dbReference type="EC" id="2.7.4.16"/>
    </reaction>
</comment>
<dbReference type="Pfam" id="PF02769">
    <property type="entry name" value="AIRS_C"/>
    <property type="match status" value="1"/>
</dbReference>
<dbReference type="InterPro" id="IPR036921">
    <property type="entry name" value="PurM-like_N_sf"/>
</dbReference>
<dbReference type="GO" id="GO:0005524">
    <property type="term" value="F:ATP binding"/>
    <property type="evidence" value="ECO:0007669"/>
    <property type="project" value="UniProtKB-UniRule"/>
</dbReference>
<dbReference type="InterPro" id="IPR010918">
    <property type="entry name" value="PurM-like_C_dom"/>
</dbReference>
<accession>A0A2A5WVJ7</accession>
<feature type="binding site" evidence="2">
    <location>
        <position position="73"/>
    </location>
    <ligand>
        <name>Mg(2+)</name>
        <dbReference type="ChEBI" id="CHEBI:18420"/>
        <label>3</label>
    </ligand>
</feature>
<dbReference type="PANTHER" id="PTHR30270:SF0">
    <property type="entry name" value="THIAMINE-MONOPHOSPHATE KINASE"/>
    <property type="match status" value="1"/>
</dbReference>
<dbReference type="InterPro" id="IPR006283">
    <property type="entry name" value="ThiL-like"/>
</dbReference>
<dbReference type="Proteomes" id="UP000219327">
    <property type="component" value="Unassembled WGS sequence"/>
</dbReference>
<feature type="domain" description="PurM-like C-terminal" evidence="4">
    <location>
        <begin position="148"/>
        <end position="295"/>
    </location>
</feature>
<feature type="binding site" evidence="2">
    <location>
        <position position="215"/>
    </location>
    <ligand>
        <name>Mg(2+)</name>
        <dbReference type="ChEBI" id="CHEBI:18420"/>
        <label>5</label>
    </ligand>
</feature>
<comment type="caution">
    <text evidence="5">The sequence shown here is derived from an EMBL/GenBank/DDBJ whole genome shotgun (WGS) entry which is preliminary data.</text>
</comment>
<feature type="binding site" evidence="2">
    <location>
        <position position="144"/>
    </location>
    <ligand>
        <name>ATP</name>
        <dbReference type="ChEBI" id="CHEBI:30616"/>
    </ligand>
</feature>
<gene>
    <name evidence="2 5" type="primary">thiL</name>
    <name evidence="5" type="ORF">CNE99_03850</name>
</gene>
<feature type="binding site" evidence="2">
    <location>
        <position position="73"/>
    </location>
    <ligand>
        <name>Mg(2+)</name>
        <dbReference type="ChEBI" id="CHEBI:18420"/>
        <label>2</label>
    </ligand>
</feature>
<dbReference type="Gene3D" id="3.90.650.10">
    <property type="entry name" value="PurM-like C-terminal domain"/>
    <property type="match status" value="1"/>
</dbReference>
<name>A0A2A5WVJ7_9GAMM</name>
<sequence length="333" mass="34826">MQDEFDVIDRYFAGFSQSDLVRLGPGDDCAILAPPSGDDVVVSTDTLAAGVHFPQDASGNIVVQRALGANLSDLAAMGANPMAVLSALTLPEVEDGFLQDLSDTFRRECDRWQVPLVGGNLCQGPLSITLTVIGTVPSGSALCRNGARVGDDLYVSGTLGDAAAGLQYLANPVNARDVPDNVAKALIDRYERPVPRLAVGQKLRPLASAAIDISDGFSSDLVHLCQASGVDATVELADLPVSEALSRLFPDERDQLALHGGDDYELCFTADPEHRDVIDGLSSSLGLTLTRVGSMGVAGGGAPLTFLRNGQITKAGSGGYRHFSRADDTGGTR</sequence>
<feature type="binding site" evidence="2">
    <location>
        <position position="212"/>
    </location>
    <ligand>
        <name>Mg(2+)</name>
        <dbReference type="ChEBI" id="CHEBI:18420"/>
        <label>3</label>
    </ligand>
</feature>
<dbReference type="HAMAP" id="MF_02128">
    <property type="entry name" value="TMP_kinase"/>
    <property type="match status" value="1"/>
</dbReference>
<dbReference type="NCBIfam" id="TIGR01379">
    <property type="entry name" value="thiL"/>
    <property type="match status" value="1"/>
</dbReference>
<evidence type="ECO:0000259" key="4">
    <source>
        <dbReference type="Pfam" id="PF02769"/>
    </source>
</evidence>
<dbReference type="PANTHER" id="PTHR30270">
    <property type="entry name" value="THIAMINE-MONOPHOSPHATE KINASE"/>
    <property type="match status" value="1"/>
</dbReference>
<dbReference type="InterPro" id="IPR036676">
    <property type="entry name" value="PurM-like_C_sf"/>
</dbReference>
<comment type="pathway">
    <text evidence="2">Cofactor biosynthesis; thiamine diphosphate biosynthesis; thiamine diphosphate from thiamine phosphate: step 1/1.</text>
</comment>
<feature type="binding site" evidence="2">
    <location>
        <position position="43"/>
    </location>
    <ligand>
        <name>Mg(2+)</name>
        <dbReference type="ChEBI" id="CHEBI:18420"/>
        <label>4</label>
    </ligand>
</feature>
<dbReference type="GO" id="GO:0000287">
    <property type="term" value="F:magnesium ion binding"/>
    <property type="evidence" value="ECO:0007669"/>
    <property type="project" value="UniProtKB-UniRule"/>
</dbReference>
<proteinExistence type="inferred from homology"/>
<dbReference type="GO" id="GO:0009228">
    <property type="term" value="P:thiamine biosynthetic process"/>
    <property type="evidence" value="ECO:0007669"/>
    <property type="project" value="UniProtKB-KW"/>
</dbReference>
<dbReference type="GO" id="GO:0009030">
    <property type="term" value="F:thiamine-phosphate kinase activity"/>
    <property type="evidence" value="ECO:0007669"/>
    <property type="project" value="UniProtKB-UniRule"/>
</dbReference>
<keyword evidence="1 2" id="KW-0784">Thiamine biosynthesis</keyword>
<comment type="miscellaneous">
    <text evidence="2">Reaction mechanism of ThiL seems to utilize a direct, inline transfer of the gamma-phosphate of ATP to TMP rather than a phosphorylated enzyme intermediate.</text>
</comment>
<feature type="binding site" evidence="2">
    <location>
        <position position="52"/>
    </location>
    <ligand>
        <name>substrate</name>
    </ligand>
</feature>
<feature type="binding site" evidence="2">
    <location>
        <position position="44"/>
    </location>
    <ligand>
        <name>Mg(2+)</name>
        <dbReference type="ChEBI" id="CHEBI:18420"/>
        <label>1</label>
    </ligand>
</feature>
<feature type="domain" description="PurM-like N-terminal" evidence="3">
    <location>
        <begin position="26"/>
        <end position="136"/>
    </location>
</feature>
<evidence type="ECO:0000256" key="1">
    <source>
        <dbReference type="ARBA" id="ARBA00022977"/>
    </source>
</evidence>
<dbReference type="AlphaFoldDB" id="A0A2A5WVJ7"/>
<evidence type="ECO:0000313" key="5">
    <source>
        <dbReference type="EMBL" id="PDH40308.1"/>
    </source>
</evidence>
<comment type="similarity">
    <text evidence="2">Belongs to the thiamine-monophosphate kinase family.</text>
</comment>
<dbReference type="SUPFAM" id="SSF55326">
    <property type="entry name" value="PurM N-terminal domain-like"/>
    <property type="match status" value="1"/>
</dbReference>
<keyword evidence="2" id="KW-0547">Nucleotide-binding</keyword>
<keyword evidence="2" id="KW-0067">ATP-binding</keyword>
<dbReference type="Pfam" id="PF00586">
    <property type="entry name" value="AIRS"/>
    <property type="match status" value="1"/>
</dbReference>
<protein>
    <recommendedName>
        <fullName evidence="2">Thiamine-monophosphate kinase</fullName>
        <shortName evidence="2">TMP kinase</shortName>
        <shortName evidence="2">Thiamine-phosphate kinase</shortName>
        <ecNumber evidence="2">2.7.4.16</ecNumber>
    </recommendedName>
</protein>
<keyword evidence="2" id="KW-0479">Metal-binding</keyword>
<dbReference type="CDD" id="cd02194">
    <property type="entry name" value="ThiL"/>
    <property type="match status" value="1"/>
</dbReference>
<comment type="caution">
    <text evidence="2">Lacks conserved residue(s) required for the propagation of feature annotation.</text>
</comment>
<organism evidence="5 6">
    <name type="scientific">OM182 bacterium MED-G24</name>
    <dbReference type="NCBI Taxonomy" id="1986255"/>
    <lineage>
        <taxon>Bacteria</taxon>
        <taxon>Pseudomonadati</taxon>
        <taxon>Pseudomonadota</taxon>
        <taxon>Gammaproteobacteria</taxon>
        <taxon>OMG group</taxon>
        <taxon>OM182 clade</taxon>
    </lineage>
</organism>
<feature type="binding site" evidence="2">
    <location>
        <position position="262"/>
    </location>
    <ligand>
        <name>substrate</name>
    </ligand>
</feature>
<dbReference type="Gene3D" id="3.30.1330.10">
    <property type="entry name" value="PurM-like, N-terminal domain"/>
    <property type="match status" value="1"/>
</dbReference>
<keyword evidence="2 5" id="KW-0418">Kinase</keyword>
<reference evidence="5 6" key="1">
    <citation type="submission" date="2017-08" db="EMBL/GenBank/DDBJ databases">
        <title>Fine stratification of microbial communities through a metagenomic profile of the photic zone.</title>
        <authorList>
            <person name="Haro-Moreno J.M."/>
            <person name="Lopez-Perez M."/>
            <person name="De La Torre J."/>
            <person name="Picazo A."/>
            <person name="Camacho A."/>
            <person name="Rodriguez-Valera F."/>
        </authorList>
    </citation>
    <scope>NUCLEOTIDE SEQUENCE [LARGE SCALE GENOMIC DNA]</scope>
    <source>
        <strain evidence="5">MED-G24</strain>
    </source>
</reference>
<keyword evidence="2" id="KW-0460">Magnesium</keyword>
<feature type="binding site" evidence="2">
    <location>
        <begin position="119"/>
        <end position="120"/>
    </location>
    <ligand>
        <name>ATP</name>
        <dbReference type="ChEBI" id="CHEBI:30616"/>
    </ligand>
</feature>
<feature type="binding site" evidence="2">
    <location>
        <position position="28"/>
    </location>
    <ligand>
        <name>Mg(2+)</name>
        <dbReference type="ChEBI" id="CHEBI:18420"/>
        <label>3</label>
    </ligand>
</feature>
<keyword evidence="2" id="KW-0808">Transferase</keyword>
<feature type="binding site" evidence="2">
    <location>
        <position position="45"/>
    </location>
    <ligand>
        <name>Mg(2+)</name>
        <dbReference type="ChEBI" id="CHEBI:18420"/>
        <label>1</label>
    </ligand>
</feature>
<dbReference type="InterPro" id="IPR016188">
    <property type="entry name" value="PurM-like_N"/>
</dbReference>
<feature type="binding site" evidence="2">
    <location>
        <position position="28"/>
    </location>
    <ligand>
        <name>Mg(2+)</name>
        <dbReference type="ChEBI" id="CHEBI:18420"/>
        <label>4</label>
    </ligand>
</feature>